<sequence>MRVKQALRGGIAVLFLAGLAACSGGSDAPTEVVQLTTALREAVAARVAGDQPAARPQLTRAMLKGIEGAYLEATLEKNGKWAYLPVEGVRPDEGNGAVTVWRTVDDVSLITRNGVLVGTRGLGGDILSTEIDLPAGRAGPPEGGVRVLHVRDSNDATVPVTLACSVRDLGPETIEIVELRHTTRHLRETCDGGGGRVVNDYWIDTRRPIVWQSRQWAGPHNGYLRLRQITE</sequence>
<dbReference type="PROSITE" id="PS51257">
    <property type="entry name" value="PROKAR_LIPOPROTEIN"/>
    <property type="match status" value="1"/>
</dbReference>
<proteinExistence type="predicted"/>
<dbReference type="Pfam" id="PF11102">
    <property type="entry name" value="YjbF"/>
    <property type="match status" value="1"/>
</dbReference>
<dbReference type="Gene3D" id="2.40.360.10">
    <property type="entry name" value="YmcC-like"/>
    <property type="match status" value="1"/>
</dbReference>
<keyword evidence="3" id="KW-1185">Reference proteome</keyword>
<dbReference type="RefSeq" id="WP_104008880.1">
    <property type="nucleotide sequence ID" value="NZ_FNVD01000015.1"/>
</dbReference>
<organism evidence="2 3">
    <name type="scientific">Jhaorihella thermophila</name>
    <dbReference type="NCBI Taxonomy" id="488547"/>
    <lineage>
        <taxon>Bacteria</taxon>
        <taxon>Pseudomonadati</taxon>
        <taxon>Pseudomonadota</taxon>
        <taxon>Alphaproteobacteria</taxon>
        <taxon>Rhodobacterales</taxon>
        <taxon>Paracoccaceae</taxon>
        <taxon>Jhaorihella</taxon>
    </lineage>
</organism>
<feature type="chain" id="PRO_5009290236" evidence="1">
    <location>
        <begin position="29"/>
        <end position="231"/>
    </location>
</feature>
<evidence type="ECO:0000313" key="3">
    <source>
        <dbReference type="Proteomes" id="UP000236742"/>
    </source>
</evidence>
<reference evidence="2 3" key="1">
    <citation type="submission" date="2016-10" db="EMBL/GenBank/DDBJ databases">
        <authorList>
            <person name="de Groot N.N."/>
        </authorList>
    </citation>
    <scope>NUCLEOTIDE SEQUENCE [LARGE SCALE GENOMIC DNA]</scope>
    <source>
        <strain evidence="2 3">DSM 23413</strain>
    </source>
</reference>
<evidence type="ECO:0000313" key="2">
    <source>
        <dbReference type="EMBL" id="SEG19727.1"/>
    </source>
</evidence>
<keyword evidence="1" id="KW-0732">Signal</keyword>
<gene>
    <name evidence="2" type="ORF">SAMN05421751_11522</name>
</gene>
<dbReference type="OrthoDB" id="6237231at2"/>
<dbReference type="SUPFAM" id="SSF159270">
    <property type="entry name" value="YmcC-like"/>
    <property type="match status" value="1"/>
</dbReference>
<evidence type="ECO:0000256" key="1">
    <source>
        <dbReference type="SAM" id="SignalP"/>
    </source>
</evidence>
<keyword evidence="2" id="KW-0449">Lipoprotein</keyword>
<accession>A0A1H5Y7S6</accession>
<dbReference type="EMBL" id="FNVD01000015">
    <property type="protein sequence ID" value="SEG19727.1"/>
    <property type="molecule type" value="Genomic_DNA"/>
</dbReference>
<dbReference type="InterPro" id="IPR021308">
    <property type="entry name" value="GfcB"/>
</dbReference>
<dbReference type="Proteomes" id="UP000236742">
    <property type="component" value="Unassembled WGS sequence"/>
</dbReference>
<feature type="signal peptide" evidence="1">
    <location>
        <begin position="1"/>
        <end position="28"/>
    </location>
</feature>
<dbReference type="AlphaFoldDB" id="A0A1H5Y7S6"/>
<protein>
    <submittedName>
        <fullName evidence="2">Group 4 capsule polysaccharide lipoprotein gfcB, YjbF</fullName>
    </submittedName>
</protein>
<dbReference type="InterPro" id="IPR023373">
    <property type="entry name" value="YmcC_sf"/>
</dbReference>
<name>A0A1H5Y7S6_9RHOB</name>